<organism evidence="8 9">
    <name type="scientific">Bradyrhizobium lablabi</name>
    <dbReference type="NCBI Taxonomy" id="722472"/>
    <lineage>
        <taxon>Bacteria</taxon>
        <taxon>Pseudomonadati</taxon>
        <taxon>Pseudomonadota</taxon>
        <taxon>Alphaproteobacteria</taxon>
        <taxon>Hyphomicrobiales</taxon>
        <taxon>Nitrobacteraceae</taxon>
        <taxon>Bradyrhizobium</taxon>
    </lineage>
</organism>
<dbReference type="Proteomes" id="UP000189935">
    <property type="component" value="Chromosome I"/>
</dbReference>
<dbReference type="EMBL" id="LT670844">
    <property type="protein sequence ID" value="SHJ51893.1"/>
    <property type="molecule type" value="Genomic_DNA"/>
</dbReference>
<keyword evidence="3" id="KW-0408">Iron</keyword>
<dbReference type="Gene3D" id="2.102.10.10">
    <property type="entry name" value="Rieske [2Fe-2S] iron-sulphur domain"/>
    <property type="match status" value="1"/>
</dbReference>
<keyword evidence="1" id="KW-0001">2Fe-2S</keyword>
<accession>A0A1M6JYW5</accession>
<dbReference type="InterPro" id="IPR017941">
    <property type="entry name" value="Rieske_2Fe-2S"/>
</dbReference>
<dbReference type="PANTHER" id="PTHR21496">
    <property type="entry name" value="FERREDOXIN-RELATED"/>
    <property type="match status" value="1"/>
</dbReference>
<protein>
    <submittedName>
        <fullName evidence="8">3-phenylpropionate/trans-cinnamate dioxygenase ferredoxin subunit</fullName>
    </submittedName>
</protein>
<keyword evidence="4" id="KW-0411">Iron-sulfur</keyword>
<evidence type="ECO:0000256" key="3">
    <source>
        <dbReference type="ARBA" id="ARBA00023004"/>
    </source>
</evidence>
<evidence type="ECO:0000256" key="5">
    <source>
        <dbReference type="ARBA" id="ARBA00034078"/>
    </source>
</evidence>
<dbReference type="InterPro" id="IPR036922">
    <property type="entry name" value="Rieske_2Fe-2S_sf"/>
</dbReference>
<evidence type="ECO:0000259" key="7">
    <source>
        <dbReference type="PROSITE" id="PS51296"/>
    </source>
</evidence>
<feature type="domain" description="Rieske" evidence="7">
    <location>
        <begin position="11"/>
        <end position="106"/>
    </location>
</feature>
<dbReference type="RefSeq" id="WP_079537022.1">
    <property type="nucleotide sequence ID" value="NZ_LT670844.1"/>
</dbReference>
<dbReference type="GO" id="GO:0051537">
    <property type="term" value="F:2 iron, 2 sulfur cluster binding"/>
    <property type="evidence" value="ECO:0007669"/>
    <property type="project" value="UniProtKB-KW"/>
</dbReference>
<dbReference type="GO" id="GO:0051213">
    <property type="term" value="F:dioxygenase activity"/>
    <property type="evidence" value="ECO:0007669"/>
    <property type="project" value="UniProtKB-KW"/>
</dbReference>
<dbReference type="GO" id="GO:0046872">
    <property type="term" value="F:metal ion binding"/>
    <property type="evidence" value="ECO:0007669"/>
    <property type="project" value="UniProtKB-KW"/>
</dbReference>
<evidence type="ECO:0000256" key="1">
    <source>
        <dbReference type="ARBA" id="ARBA00022714"/>
    </source>
</evidence>
<proteinExistence type="inferred from homology"/>
<comment type="cofactor">
    <cofactor evidence="5">
        <name>[2Fe-2S] cluster</name>
        <dbReference type="ChEBI" id="CHEBI:190135"/>
    </cofactor>
</comment>
<dbReference type="PROSITE" id="PS51296">
    <property type="entry name" value="RIESKE"/>
    <property type="match status" value="1"/>
</dbReference>
<name>A0A1M6JYW5_9BRAD</name>
<evidence type="ECO:0000256" key="6">
    <source>
        <dbReference type="ARBA" id="ARBA00038001"/>
    </source>
</evidence>
<dbReference type="SUPFAM" id="SSF50022">
    <property type="entry name" value="ISP domain"/>
    <property type="match status" value="1"/>
</dbReference>
<dbReference type="OrthoDB" id="9794175at2"/>
<dbReference type="AlphaFoldDB" id="A0A1M6JYW5"/>
<evidence type="ECO:0000256" key="4">
    <source>
        <dbReference type="ARBA" id="ARBA00023014"/>
    </source>
</evidence>
<keyword evidence="2" id="KW-0479">Metal-binding</keyword>
<dbReference type="CDD" id="cd03467">
    <property type="entry name" value="Rieske"/>
    <property type="match status" value="1"/>
</dbReference>
<reference evidence="8 9" key="1">
    <citation type="submission" date="2016-11" db="EMBL/GenBank/DDBJ databases">
        <authorList>
            <person name="Jaros S."/>
            <person name="Januszkiewicz K."/>
            <person name="Wedrychowicz H."/>
        </authorList>
    </citation>
    <scope>NUCLEOTIDE SEQUENCE [LARGE SCALE GENOMIC DNA]</scope>
    <source>
        <strain evidence="8 9">GAS499</strain>
    </source>
</reference>
<gene>
    <name evidence="8" type="ORF">SAMN05444159_0821</name>
</gene>
<comment type="similarity">
    <text evidence="6">Belongs to the bacterial ring-hydroxylating dioxygenase ferredoxin component family.</text>
</comment>
<keyword evidence="8" id="KW-0560">Oxidoreductase</keyword>
<dbReference type="Pfam" id="PF00355">
    <property type="entry name" value="Rieske"/>
    <property type="match status" value="1"/>
</dbReference>
<keyword evidence="8" id="KW-0223">Dioxygenase</keyword>
<evidence type="ECO:0000313" key="9">
    <source>
        <dbReference type="Proteomes" id="UP000189935"/>
    </source>
</evidence>
<evidence type="ECO:0000313" key="8">
    <source>
        <dbReference type="EMBL" id="SHJ51893.1"/>
    </source>
</evidence>
<evidence type="ECO:0000256" key="2">
    <source>
        <dbReference type="ARBA" id="ARBA00022723"/>
    </source>
</evidence>
<dbReference type="PANTHER" id="PTHR21496:SF0">
    <property type="entry name" value="RIESKE DOMAIN-CONTAINING PROTEIN"/>
    <property type="match status" value="1"/>
</dbReference>
<sequence>MTTTPEGGEWVAICPLQRLADQTIVCVRFEAIDLLLVRHGDRIFACERACPHEQADLSWGRVADGRLFCPRHLASFDLQNGDVSVGWPSRSLRRYPVRTKDGQIWVDAAAVKSAAA</sequence>